<keyword evidence="10" id="KW-0444">Lipid biosynthesis</keyword>
<accession>A0A4R6LNG3</accession>
<feature type="binding site" evidence="9">
    <location>
        <position position="91"/>
    </location>
    <ligand>
        <name>NADP(+)</name>
        <dbReference type="ChEBI" id="CHEBI:58349"/>
    </ligand>
</feature>
<evidence type="ECO:0000256" key="1">
    <source>
        <dbReference type="ARBA" id="ARBA00005194"/>
    </source>
</evidence>
<keyword evidence="6" id="KW-0753">Steroid metabolism</keyword>
<evidence type="ECO:0000256" key="6">
    <source>
        <dbReference type="ARBA" id="ARBA00023221"/>
    </source>
</evidence>
<dbReference type="NCBIfam" id="TIGR01830">
    <property type="entry name" value="3oxo_ACP_reduc"/>
    <property type="match status" value="1"/>
</dbReference>
<dbReference type="GO" id="GO:0004316">
    <property type="term" value="F:3-oxoacyl-[acyl-carrier-protein] reductase (NADPH) activity"/>
    <property type="evidence" value="ECO:0007669"/>
    <property type="project" value="UniProtKB-UniRule"/>
</dbReference>
<gene>
    <name evidence="12" type="ORF">DFR79_11357</name>
</gene>
<dbReference type="InterPro" id="IPR011284">
    <property type="entry name" value="3oxo_ACP_reduc"/>
</dbReference>
<feature type="domain" description="Ketoreductase" evidence="11">
    <location>
        <begin position="7"/>
        <end position="192"/>
    </location>
</feature>
<evidence type="ECO:0000256" key="10">
    <source>
        <dbReference type="RuleBase" id="RU366074"/>
    </source>
</evidence>
<keyword evidence="4 9" id="KW-0521">NADP</keyword>
<dbReference type="PANTHER" id="PTHR42879">
    <property type="entry name" value="3-OXOACYL-(ACYL-CARRIER-PROTEIN) REDUCTASE"/>
    <property type="match status" value="1"/>
</dbReference>
<dbReference type="PRINTS" id="PR00081">
    <property type="entry name" value="GDHRDH"/>
</dbReference>
<evidence type="ECO:0000256" key="8">
    <source>
        <dbReference type="PIRSR" id="PIRSR611284-1"/>
    </source>
</evidence>
<evidence type="ECO:0000256" key="5">
    <source>
        <dbReference type="ARBA" id="ARBA00023002"/>
    </source>
</evidence>
<dbReference type="AlphaFoldDB" id="A0A4R6LNG3"/>
<dbReference type="EC" id="1.1.1.100" evidence="3 10"/>
<comment type="caution">
    <text evidence="12">The sequence shown here is derived from an EMBL/GenBank/DDBJ whole genome shotgun (WGS) entry which is preliminary data.</text>
</comment>
<dbReference type="PROSITE" id="PS00061">
    <property type="entry name" value="ADH_SHORT"/>
    <property type="match status" value="1"/>
</dbReference>
<proteinExistence type="inferred from homology"/>
<dbReference type="InterPro" id="IPR050259">
    <property type="entry name" value="SDR"/>
</dbReference>
<organism evidence="12 13">
    <name type="scientific">Halanaerobium saccharolyticum</name>
    <dbReference type="NCBI Taxonomy" id="43595"/>
    <lineage>
        <taxon>Bacteria</taxon>
        <taxon>Bacillati</taxon>
        <taxon>Bacillota</taxon>
        <taxon>Clostridia</taxon>
        <taxon>Halanaerobiales</taxon>
        <taxon>Halanaerobiaceae</taxon>
        <taxon>Halanaerobium</taxon>
    </lineage>
</organism>
<comment type="pathway">
    <text evidence="1 10">Lipid metabolism; fatty acid biosynthesis.</text>
</comment>
<feature type="binding site" evidence="9">
    <location>
        <position position="189"/>
    </location>
    <ligand>
        <name>NADP(+)</name>
        <dbReference type="ChEBI" id="CHEBI:58349"/>
    </ligand>
</feature>
<dbReference type="NCBIfam" id="NF009466">
    <property type="entry name" value="PRK12826.1-2"/>
    <property type="match status" value="1"/>
</dbReference>
<dbReference type="UniPathway" id="UPA00094"/>
<dbReference type="InterPro" id="IPR002347">
    <property type="entry name" value="SDR_fam"/>
</dbReference>
<evidence type="ECO:0000313" key="12">
    <source>
        <dbReference type="EMBL" id="TDO87842.1"/>
    </source>
</evidence>
<keyword evidence="5 10" id="KW-0560">Oxidoreductase</keyword>
<dbReference type="CDD" id="cd05333">
    <property type="entry name" value="BKR_SDR_c"/>
    <property type="match status" value="1"/>
</dbReference>
<protein>
    <recommendedName>
        <fullName evidence="3 10">3-oxoacyl-[acyl-carrier-protein] reductase</fullName>
        <ecNumber evidence="3 10">1.1.1.100</ecNumber>
    </recommendedName>
</protein>
<dbReference type="FunFam" id="3.40.50.720:FF:000115">
    <property type="entry name" value="3-oxoacyl-[acyl-carrier-protein] reductase FabG"/>
    <property type="match status" value="1"/>
</dbReference>
<dbReference type="Pfam" id="PF13561">
    <property type="entry name" value="adh_short_C2"/>
    <property type="match status" value="1"/>
</dbReference>
<dbReference type="OrthoDB" id="9803333at2"/>
<comment type="catalytic activity">
    <reaction evidence="7 10">
        <text>a (3R)-hydroxyacyl-[ACP] + NADP(+) = a 3-oxoacyl-[ACP] + NADPH + H(+)</text>
        <dbReference type="Rhea" id="RHEA:17397"/>
        <dbReference type="Rhea" id="RHEA-COMP:9916"/>
        <dbReference type="Rhea" id="RHEA-COMP:9945"/>
        <dbReference type="ChEBI" id="CHEBI:15378"/>
        <dbReference type="ChEBI" id="CHEBI:57783"/>
        <dbReference type="ChEBI" id="CHEBI:58349"/>
        <dbReference type="ChEBI" id="CHEBI:78776"/>
        <dbReference type="ChEBI" id="CHEBI:78827"/>
        <dbReference type="EC" id="1.1.1.100"/>
    </reaction>
</comment>
<keyword evidence="10" id="KW-0443">Lipid metabolism</keyword>
<evidence type="ECO:0000256" key="9">
    <source>
        <dbReference type="PIRSR" id="PIRSR611284-2"/>
    </source>
</evidence>
<dbReference type="NCBIfam" id="NF005559">
    <property type="entry name" value="PRK07231.1"/>
    <property type="match status" value="1"/>
</dbReference>
<keyword evidence="10" id="KW-0276">Fatty acid metabolism</keyword>
<dbReference type="InterPro" id="IPR057326">
    <property type="entry name" value="KR_dom"/>
</dbReference>
<reference evidence="12 13" key="1">
    <citation type="submission" date="2019-03" db="EMBL/GenBank/DDBJ databases">
        <title>Subsurface microbial communities from deep shales in Ohio and West Virginia, USA.</title>
        <authorList>
            <person name="Wrighton K."/>
        </authorList>
    </citation>
    <scope>NUCLEOTIDE SEQUENCE [LARGE SCALE GENOMIC DNA]</scope>
    <source>
        <strain evidence="12 13">MA284_T2</strain>
    </source>
</reference>
<evidence type="ECO:0000256" key="4">
    <source>
        <dbReference type="ARBA" id="ARBA00022857"/>
    </source>
</evidence>
<dbReference type="RefSeq" id="WP_133515205.1">
    <property type="nucleotide sequence ID" value="NZ_SNWX01000013.1"/>
</dbReference>
<dbReference type="SMART" id="SM00822">
    <property type="entry name" value="PKS_KR"/>
    <property type="match status" value="1"/>
</dbReference>
<sequence>MINLNDKKILITGSSRGIGAEIAKKMALLGAEVTLNYANSRTRAEEVKNEIEAAGGTAHVVQADISDFDQAAELVKTAYAKMGGLNVLVNNAGITRDKLLLRMKEEDWDQVLNINLKGVFNCTKNAVRYLLKAENGKLINLSSVVGINGNAGQANYSAAKAGIVGFTKTMAKELASKGVCSNAIAPGFIDTEMTDELSENIKAGVIDQVPLARFGKAEEVADLAAFLASDNANYINGEVIKIDGGMGA</sequence>
<evidence type="ECO:0000256" key="7">
    <source>
        <dbReference type="ARBA" id="ARBA00048508"/>
    </source>
</evidence>
<name>A0A4R6LNG3_9FIRM</name>
<evidence type="ECO:0000256" key="2">
    <source>
        <dbReference type="ARBA" id="ARBA00006484"/>
    </source>
</evidence>
<feature type="binding site" evidence="9">
    <location>
        <begin position="13"/>
        <end position="16"/>
    </location>
    <ligand>
        <name>NADP(+)</name>
        <dbReference type="ChEBI" id="CHEBI:58349"/>
    </ligand>
</feature>
<feature type="binding site" evidence="9">
    <location>
        <begin position="156"/>
        <end position="160"/>
    </location>
    <ligand>
        <name>NADP(+)</name>
        <dbReference type="ChEBI" id="CHEBI:58349"/>
    </ligand>
</feature>
<dbReference type="PANTHER" id="PTHR42879:SF2">
    <property type="entry name" value="3-OXOACYL-[ACYL-CARRIER-PROTEIN] REDUCTASE FABG"/>
    <property type="match status" value="1"/>
</dbReference>
<evidence type="ECO:0000259" key="11">
    <source>
        <dbReference type="SMART" id="SM00822"/>
    </source>
</evidence>
<dbReference type="Proteomes" id="UP000295064">
    <property type="component" value="Unassembled WGS sequence"/>
</dbReference>
<dbReference type="Gene3D" id="3.40.50.720">
    <property type="entry name" value="NAD(P)-binding Rossmann-like Domain"/>
    <property type="match status" value="1"/>
</dbReference>
<dbReference type="PRINTS" id="PR00080">
    <property type="entry name" value="SDRFAMILY"/>
</dbReference>
<keyword evidence="10" id="KW-0275">Fatty acid biosynthesis</keyword>
<dbReference type="InterPro" id="IPR036291">
    <property type="entry name" value="NAD(P)-bd_dom_sf"/>
</dbReference>
<dbReference type="InterPro" id="IPR020904">
    <property type="entry name" value="Sc_DH/Rdtase_CS"/>
</dbReference>
<comment type="similarity">
    <text evidence="2 10">Belongs to the short-chain dehydrogenases/reductases (SDR) family.</text>
</comment>
<evidence type="ECO:0000256" key="3">
    <source>
        <dbReference type="ARBA" id="ARBA00012948"/>
    </source>
</evidence>
<evidence type="ECO:0000313" key="13">
    <source>
        <dbReference type="Proteomes" id="UP000295064"/>
    </source>
</evidence>
<dbReference type="EMBL" id="SNWX01000013">
    <property type="protein sequence ID" value="TDO87842.1"/>
    <property type="molecule type" value="Genomic_DNA"/>
</dbReference>
<comment type="function">
    <text evidence="10">Catalyzes the NADPH-dependent reduction of beta-ketoacyl-ACP substrates to beta-hydroxyacyl-ACP products, the first reductive step in the elongation cycle of fatty acid biosynthesis.</text>
</comment>
<comment type="subunit">
    <text evidence="10">Homotetramer.</text>
</comment>
<feature type="active site" description="Proton acceptor" evidence="8">
    <location>
        <position position="156"/>
    </location>
</feature>
<dbReference type="SUPFAM" id="SSF51735">
    <property type="entry name" value="NAD(P)-binding Rossmann-fold domains"/>
    <property type="match status" value="1"/>
</dbReference>
<dbReference type="GO" id="GO:0006633">
    <property type="term" value="P:fatty acid biosynthetic process"/>
    <property type="evidence" value="ECO:0007669"/>
    <property type="project" value="UniProtKB-UniPathway"/>
</dbReference>
<dbReference type="GO" id="GO:0008202">
    <property type="term" value="P:steroid metabolic process"/>
    <property type="evidence" value="ECO:0007669"/>
    <property type="project" value="UniProtKB-KW"/>
</dbReference>
<dbReference type="GO" id="GO:0051287">
    <property type="term" value="F:NAD binding"/>
    <property type="evidence" value="ECO:0007669"/>
    <property type="project" value="UniProtKB-UniRule"/>
</dbReference>